<accession>C0DWR6</accession>
<keyword evidence="1" id="KW-1133">Transmembrane helix</keyword>
<evidence type="ECO:0000313" key="2">
    <source>
        <dbReference type="EMBL" id="EEG23543.1"/>
    </source>
</evidence>
<reference evidence="2 3" key="1">
    <citation type="submission" date="2009-01" db="EMBL/GenBank/DDBJ databases">
        <authorList>
            <person name="Fulton L."/>
            <person name="Clifton S."/>
            <person name="Chinwalla A.T."/>
            <person name="Mitreva M."/>
            <person name="Sodergren E."/>
            <person name="Weinstock G."/>
            <person name="Clifton S."/>
            <person name="Dooling D.J."/>
            <person name="Fulton B."/>
            <person name="Minx P."/>
            <person name="Pepin K.H."/>
            <person name="Johnson M."/>
            <person name="Bhonagiri V."/>
            <person name="Nash W.E."/>
            <person name="Mardis E.R."/>
            <person name="Wilson R.K."/>
        </authorList>
    </citation>
    <scope>NUCLEOTIDE SEQUENCE [LARGE SCALE GENOMIC DNA]</scope>
    <source>
        <strain evidence="2 3">ATCC 23834</strain>
    </source>
</reference>
<feature type="transmembrane region" description="Helical" evidence="1">
    <location>
        <begin position="22"/>
        <end position="41"/>
    </location>
</feature>
<proteinExistence type="predicted"/>
<evidence type="ECO:0000313" key="3">
    <source>
        <dbReference type="Proteomes" id="UP000005837"/>
    </source>
</evidence>
<evidence type="ECO:0000256" key="1">
    <source>
        <dbReference type="SAM" id="Phobius"/>
    </source>
</evidence>
<dbReference type="Proteomes" id="UP000005837">
    <property type="component" value="Unassembled WGS sequence"/>
</dbReference>
<keyword evidence="1" id="KW-0812">Transmembrane</keyword>
<organism evidence="2 3">
    <name type="scientific">Eikenella corrodens ATCC 23834</name>
    <dbReference type="NCBI Taxonomy" id="546274"/>
    <lineage>
        <taxon>Bacteria</taxon>
        <taxon>Pseudomonadati</taxon>
        <taxon>Pseudomonadota</taxon>
        <taxon>Betaproteobacteria</taxon>
        <taxon>Neisseriales</taxon>
        <taxon>Neisseriaceae</taxon>
        <taxon>Eikenella</taxon>
    </lineage>
</organism>
<protein>
    <submittedName>
        <fullName evidence="2">Uncharacterized protein</fullName>
    </submittedName>
</protein>
<gene>
    <name evidence="2" type="ORF">EIKCOROL_01819</name>
</gene>
<dbReference type="HOGENOM" id="CLU_3183143_0_0_4"/>
<sequence length="46" mass="5019">MQKLFPCFSGSLPYSAESAGEFIHSQSICLLPAAFSVVILISRLMK</sequence>
<comment type="caution">
    <text evidence="2">The sequence shown here is derived from an EMBL/GenBank/DDBJ whole genome shotgun (WGS) entry which is preliminary data.</text>
</comment>
<dbReference type="EMBL" id="ACEA01000038">
    <property type="protein sequence ID" value="EEG23543.1"/>
    <property type="molecule type" value="Genomic_DNA"/>
</dbReference>
<keyword evidence="1" id="KW-0472">Membrane</keyword>
<name>C0DWR6_EIKCO</name>
<dbReference type="AlphaFoldDB" id="C0DWR6"/>